<dbReference type="EMBL" id="VIAE01000004">
    <property type="protein sequence ID" value="TVY12271.1"/>
    <property type="molecule type" value="Genomic_DNA"/>
</dbReference>
<reference evidence="1 2" key="1">
    <citation type="submission" date="2019-06" db="EMBL/GenBank/DDBJ databases">
        <title>Draft Genome Sequence of Candidatus Phytoplasma pini-Related Strain MDPP: A Resource for Comparative Genomics of Gymnosperm-infecting Phytoplasmas.</title>
        <authorList>
            <person name="Cai W."/>
            <person name="Costanzo S."/>
            <person name="Shao J."/>
            <person name="Zhao Y."/>
            <person name="Davis R."/>
        </authorList>
    </citation>
    <scope>NUCLEOTIDE SEQUENCE [LARGE SCALE GENOMIC DNA]</scope>
    <source>
        <strain evidence="1 2">MDPP</strain>
    </source>
</reference>
<evidence type="ECO:0000313" key="1">
    <source>
        <dbReference type="EMBL" id="TVY12271.1"/>
    </source>
</evidence>
<sequence>MLRYLKKILLIIQFLILFLFNKQIHAHNYFHCQIKTEIKLVDYESLRNEWLSEQPEIEKIKYLVKNKDDISKTLKSSHGIDISCIFEKPSYNEYNYDYNDKDKKNFFHFKSPPEGLLGVYVKSRKNPFKEQYPDDKGNQCTLEELLKYKIAIEKIFVFWDESKETNDNMLSNNNNIHVVPNNEDIYR</sequence>
<gene>
    <name evidence="1" type="ORF">MDPP_00218</name>
</gene>
<organism evidence="1 2">
    <name type="scientific">Candidatus Phytoplasma pini</name>
    <dbReference type="NCBI Taxonomy" id="267362"/>
    <lineage>
        <taxon>Bacteria</taxon>
        <taxon>Bacillati</taxon>
        <taxon>Mycoplasmatota</taxon>
        <taxon>Mollicutes</taxon>
        <taxon>Acholeplasmatales</taxon>
        <taxon>Acholeplasmataceae</taxon>
        <taxon>Candidatus Phytoplasma</taxon>
    </lineage>
</organism>
<name>A0A559KJG3_9MOLU</name>
<protein>
    <submittedName>
        <fullName evidence="1">Uncharacterized protein</fullName>
    </submittedName>
</protein>
<evidence type="ECO:0000313" key="2">
    <source>
        <dbReference type="Proteomes" id="UP000320078"/>
    </source>
</evidence>
<dbReference type="RefSeq" id="WP_144658363.1">
    <property type="nucleotide sequence ID" value="NZ_VIAE01000004.1"/>
</dbReference>
<dbReference type="AlphaFoldDB" id="A0A559KJG3"/>
<dbReference type="Proteomes" id="UP000320078">
    <property type="component" value="Unassembled WGS sequence"/>
</dbReference>
<keyword evidence="2" id="KW-1185">Reference proteome</keyword>
<comment type="caution">
    <text evidence="1">The sequence shown here is derived from an EMBL/GenBank/DDBJ whole genome shotgun (WGS) entry which is preliminary data.</text>
</comment>
<dbReference type="OrthoDB" id="385821at2"/>
<proteinExistence type="predicted"/>
<accession>A0A559KJG3</accession>